<comment type="similarity">
    <text evidence="1">Belongs to the SMC family. SbcC subfamily.</text>
</comment>
<comment type="subunit">
    <text evidence="2">Heterodimer of SbcC and SbcD.</text>
</comment>
<keyword evidence="4" id="KW-0175">Coiled coil</keyword>
<evidence type="ECO:0000256" key="1">
    <source>
        <dbReference type="ARBA" id="ARBA00006930"/>
    </source>
</evidence>
<organism evidence="7 8">
    <name type="scientific">Nocardia rhizosphaerae</name>
    <dbReference type="NCBI Taxonomy" id="1691571"/>
    <lineage>
        <taxon>Bacteria</taxon>
        <taxon>Bacillati</taxon>
        <taxon>Actinomycetota</taxon>
        <taxon>Actinomycetes</taxon>
        <taxon>Mycobacteriales</taxon>
        <taxon>Nocardiaceae</taxon>
        <taxon>Nocardia</taxon>
    </lineage>
</organism>
<sequence length="868" mass="92413">MCSDRIAEVVARELAADPAVETRVAECVLAALAETDDEPNVPEQGDTGVFLRSIAVHGFRGIGPTATLRLNPGPGLTLVVGRNGSGKSSFAEAAEFALTGGNRRWDGRSTAWREGWRNLHEPELARIEVDLLTAGADSAVTIATQWEPGGELADARWTERRGSGPPVPADPCGWRQRLDLYRPFLSYSELGALVDGKPSDLFDALHRLLGLDDLAAAAERIRLRKLELERAVKDSRQAKTALLSELAAVDDARARRVAELLHAAEPDLDAMAAEVAGSVVDVEGPDGLRAILRLALPDTAEVAEVADRLVAAAADLSLRSTTDAESDLRVLELLTRARAHVAASGGCPCPLCGRGDLDSAWLAAADTEIAQRGGRLAALRSARTELAAAEAAARALISRVPTELGPSAGATAAASTDAVPAENAESDIGTEAVSGGHAKQVTAGRVASAAGGGVVGGHGGAETPPSTVSGAFAGRLALVRAAWSNWADLADADHDAGYPERLRVAHAELTAELAVLHRDTRAELDRLDAVWAPLVPRILAWLDPARAVAADAAELRVVRKAADWLKSAAARIRGERMRPLETTARWVWSTLRQQSNVELGAIRLQGSAGTARRVLLDVTVDEVDGAALGVMSQGELHALGLSLFLPRATVAHSPFRFVMIDDPVQAMDPAKVDGLARVLAEVATTRQVVVFTHDERLAEAVRRMQLDATVLEVQRRERSVVEVRVTGDPVRRYLDDARSLLRTPQLPPAIADELVATCCRSAIEAAGLAKARQELLATGLDHAEVERRVRKAQTTRAMLTLAIMGTGARVDDLNKHLSAVGGRWLVGVLRDATAGAHVPIDRPMRELISDTERFIAWLRAHEPAVVRS</sequence>
<feature type="region of interest" description="Disordered" evidence="5">
    <location>
        <begin position="406"/>
        <end position="426"/>
    </location>
</feature>
<gene>
    <name evidence="7" type="ORF">ACFOW8_10940</name>
</gene>
<feature type="domain" description="Rad50/SbcC-type AAA" evidence="6">
    <location>
        <begin position="54"/>
        <end position="114"/>
    </location>
</feature>
<protein>
    <recommendedName>
        <fullName evidence="3">Nuclease SbcCD subunit C</fullName>
    </recommendedName>
</protein>
<dbReference type="Proteomes" id="UP001595767">
    <property type="component" value="Unassembled WGS sequence"/>
</dbReference>
<feature type="compositionally biased region" description="Low complexity" evidence="5">
    <location>
        <begin position="406"/>
        <end position="421"/>
    </location>
</feature>
<dbReference type="InterPro" id="IPR038729">
    <property type="entry name" value="Rad50/SbcC_AAA"/>
</dbReference>
<dbReference type="RefSeq" id="WP_378549496.1">
    <property type="nucleotide sequence ID" value="NZ_JBHSBA010000005.1"/>
</dbReference>
<evidence type="ECO:0000313" key="7">
    <source>
        <dbReference type="EMBL" id="MFC4125443.1"/>
    </source>
</evidence>
<evidence type="ECO:0000256" key="3">
    <source>
        <dbReference type="ARBA" id="ARBA00013368"/>
    </source>
</evidence>
<evidence type="ECO:0000313" key="8">
    <source>
        <dbReference type="Proteomes" id="UP001595767"/>
    </source>
</evidence>
<evidence type="ECO:0000256" key="5">
    <source>
        <dbReference type="SAM" id="MobiDB-lite"/>
    </source>
</evidence>
<dbReference type="SUPFAM" id="SSF52540">
    <property type="entry name" value="P-loop containing nucleoside triphosphate hydrolases"/>
    <property type="match status" value="1"/>
</dbReference>
<dbReference type="Pfam" id="PF13476">
    <property type="entry name" value="AAA_23"/>
    <property type="match status" value="1"/>
</dbReference>
<dbReference type="PANTHER" id="PTHR32114:SF2">
    <property type="entry name" value="ABC TRANSPORTER ABCH.3"/>
    <property type="match status" value="1"/>
</dbReference>
<keyword evidence="8" id="KW-1185">Reference proteome</keyword>
<name>A0ABV8L433_9NOCA</name>
<proteinExistence type="inferred from homology"/>
<dbReference type="InterPro" id="IPR027417">
    <property type="entry name" value="P-loop_NTPase"/>
</dbReference>
<reference evidence="8" key="1">
    <citation type="journal article" date="2019" name="Int. J. Syst. Evol. Microbiol.">
        <title>The Global Catalogue of Microorganisms (GCM) 10K type strain sequencing project: providing services to taxonomists for standard genome sequencing and annotation.</title>
        <authorList>
            <consortium name="The Broad Institute Genomics Platform"/>
            <consortium name="The Broad Institute Genome Sequencing Center for Infectious Disease"/>
            <person name="Wu L."/>
            <person name="Ma J."/>
        </authorList>
    </citation>
    <scope>NUCLEOTIDE SEQUENCE [LARGE SCALE GENOMIC DNA]</scope>
    <source>
        <strain evidence="8">CGMCC 4.7204</strain>
    </source>
</reference>
<dbReference type="PANTHER" id="PTHR32114">
    <property type="entry name" value="ABC TRANSPORTER ABCH.3"/>
    <property type="match status" value="1"/>
</dbReference>
<dbReference type="EMBL" id="JBHSBA010000005">
    <property type="protein sequence ID" value="MFC4125443.1"/>
    <property type="molecule type" value="Genomic_DNA"/>
</dbReference>
<evidence type="ECO:0000256" key="4">
    <source>
        <dbReference type="SAM" id="Coils"/>
    </source>
</evidence>
<feature type="coiled-coil region" evidence="4">
    <location>
        <begin position="211"/>
        <end position="238"/>
    </location>
</feature>
<accession>A0ABV8L433</accession>
<comment type="caution">
    <text evidence="7">The sequence shown here is derived from an EMBL/GenBank/DDBJ whole genome shotgun (WGS) entry which is preliminary data.</text>
</comment>
<evidence type="ECO:0000256" key="2">
    <source>
        <dbReference type="ARBA" id="ARBA00011322"/>
    </source>
</evidence>
<evidence type="ECO:0000259" key="6">
    <source>
        <dbReference type="Pfam" id="PF13476"/>
    </source>
</evidence>
<dbReference type="Gene3D" id="3.40.50.300">
    <property type="entry name" value="P-loop containing nucleotide triphosphate hydrolases"/>
    <property type="match status" value="2"/>
</dbReference>